<dbReference type="EMBL" id="AP019377">
    <property type="protein sequence ID" value="BBH93397.1"/>
    <property type="molecule type" value="Genomic_DNA"/>
</dbReference>
<evidence type="ECO:0000313" key="1">
    <source>
        <dbReference type="EMBL" id="BBH93397.1"/>
    </source>
</evidence>
<organism evidence="1">
    <name type="scientific">Thermogemmatispora argillosa</name>
    <dbReference type="NCBI Taxonomy" id="2045280"/>
    <lineage>
        <taxon>Bacteria</taxon>
        <taxon>Bacillati</taxon>
        <taxon>Chloroflexota</taxon>
        <taxon>Ktedonobacteria</taxon>
        <taxon>Thermogemmatisporales</taxon>
        <taxon>Thermogemmatisporaceae</taxon>
        <taxon>Thermogemmatispora</taxon>
    </lineage>
</organism>
<name>A0A455SYG9_9CHLR</name>
<dbReference type="AlphaFoldDB" id="A0A455SYG9"/>
<accession>A0A455SYG9</accession>
<protein>
    <submittedName>
        <fullName evidence="1">Uncharacterized protein</fullName>
    </submittedName>
</protein>
<gene>
    <name evidence="1" type="ORF">KTA_15960</name>
</gene>
<proteinExistence type="predicted"/>
<sequence>MLSFPFDLTAFLYLPRRGSAPDPQWRSWLLHRLWLAGFSLSSTGSPSWEDEQHQPVTILLDQDAEEQLQTLPLAQLLSHLADYPRLRLSLFTLSPHPQSSLPFLLTIDESGLYGYEEQPRPTQERLLARLELRLGSSYLDPYLYESQPGLSPASRLLPAAQQALLAFVHLSRRLAEETGALWLQADAPWDDFYPDPIYYVRLEQQLAAGQLPPLPDWPWLVLLGPDFARAASERALLPELLQQGRWLQRLPSGALLTLAWPPDYSFNAAIASVLLSRAFHWNELHERKYLQLFPWYRRAEQFGEQSNLRHFQKMREEREDLVSFGQPCDLKLIIEGAAADRVTKSLGLSNESEEEEDGYSFASRLSNLRAGDREGVCLELLPFTEDLHTYQDVERCLAVRERLLERYQQRLLAAGYQDVHLVRRDEATEADKGPGDASPPGSH</sequence>
<reference evidence="1" key="1">
    <citation type="submission" date="2018-12" db="EMBL/GenBank/DDBJ databases">
        <title>Novel natural products biosynthetic potential of the class Ktedonobacteria.</title>
        <authorList>
            <person name="Zheng Y."/>
            <person name="Saitou A."/>
            <person name="Wang C.M."/>
            <person name="Toyoda A."/>
            <person name="Minakuchi Y."/>
            <person name="Sekiguchi Y."/>
            <person name="Ueda K."/>
            <person name="Takano H."/>
            <person name="Sakai Y."/>
            <person name="Yokota A."/>
            <person name="Yabe S."/>
        </authorList>
    </citation>
    <scope>NUCLEOTIDE SEQUENCE</scope>
    <source>
        <strain evidence="1">A3-2</strain>
    </source>
</reference>